<accession>A0A2I0BDS2</accession>
<name>A0A2I0BDS2_9ASPA</name>
<dbReference type="PANTHER" id="PTHR33167:SF26">
    <property type="entry name" value="EXPRESSED PROTEIN"/>
    <property type="match status" value="1"/>
</dbReference>
<sequence>MENFLKLHGKEGMKRAMLEQEDTFRQQVHELHRLYRVQKHLMKEIKMNKIKKQWVQKNLENKAVCSRIDKTRPQRLLDLELPAEAYMEDERELIELTLATGSSCRRKTETYSNNNTSDSAGSFSSSSELRELELFGHGWGNPKRQDIYLTAHRERNSGFDVERRLQQPPWLLPRLSLKMS</sequence>
<dbReference type="PANTHER" id="PTHR33167">
    <property type="entry name" value="TRANSCRIPTION FACTOR, PUTATIVE (DUF863)-RELATED"/>
    <property type="match status" value="1"/>
</dbReference>
<evidence type="ECO:0000313" key="3">
    <source>
        <dbReference type="Proteomes" id="UP000236161"/>
    </source>
</evidence>
<evidence type="ECO:0000256" key="1">
    <source>
        <dbReference type="SAM" id="MobiDB-lite"/>
    </source>
</evidence>
<feature type="region of interest" description="Disordered" evidence="1">
    <location>
        <begin position="105"/>
        <end position="124"/>
    </location>
</feature>
<dbReference type="OrthoDB" id="666348at2759"/>
<dbReference type="STRING" id="1088818.A0A2I0BDS2"/>
<dbReference type="Proteomes" id="UP000236161">
    <property type="component" value="Unassembled WGS sequence"/>
</dbReference>
<dbReference type="AlphaFoldDB" id="A0A2I0BDS2"/>
<reference evidence="2 3" key="1">
    <citation type="journal article" date="2017" name="Nature">
        <title>The Apostasia genome and the evolution of orchids.</title>
        <authorList>
            <person name="Zhang G.Q."/>
            <person name="Liu K.W."/>
            <person name="Li Z."/>
            <person name="Lohaus R."/>
            <person name="Hsiao Y.Y."/>
            <person name="Niu S.C."/>
            <person name="Wang J.Y."/>
            <person name="Lin Y.C."/>
            <person name="Xu Q."/>
            <person name="Chen L.J."/>
            <person name="Yoshida K."/>
            <person name="Fujiwara S."/>
            <person name="Wang Z.W."/>
            <person name="Zhang Y.Q."/>
            <person name="Mitsuda N."/>
            <person name="Wang M."/>
            <person name="Liu G.H."/>
            <person name="Pecoraro L."/>
            <person name="Huang H.X."/>
            <person name="Xiao X.J."/>
            <person name="Lin M."/>
            <person name="Wu X.Y."/>
            <person name="Wu W.L."/>
            <person name="Chen Y.Y."/>
            <person name="Chang S.B."/>
            <person name="Sakamoto S."/>
            <person name="Ohme-Takagi M."/>
            <person name="Yagi M."/>
            <person name="Zeng S.J."/>
            <person name="Shen C.Y."/>
            <person name="Yeh C.M."/>
            <person name="Luo Y.B."/>
            <person name="Tsai W.C."/>
            <person name="Van de Peer Y."/>
            <person name="Liu Z.J."/>
        </authorList>
    </citation>
    <scope>NUCLEOTIDE SEQUENCE [LARGE SCALE GENOMIC DNA]</scope>
    <source>
        <strain evidence="3">cv. Shenzhen</strain>
        <tissue evidence="2">Stem</tissue>
    </source>
</reference>
<proteinExistence type="predicted"/>
<evidence type="ECO:0000313" key="2">
    <source>
        <dbReference type="EMBL" id="PKA65941.1"/>
    </source>
</evidence>
<dbReference type="EMBL" id="KZ451888">
    <property type="protein sequence ID" value="PKA65941.1"/>
    <property type="molecule type" value="Genomic_DNA"/>
</dbReference>
<keyword evidence="3" id="KW-1185">Reference proteome</keyword>
<organism evidence="2 3">
    <name type="scientific">Apostasia shenzhenica</name>
    <dbReference type="NCBI Taxonomy" id="1088818"/>
    <lineage>
        <taxon>Eukaryota</taxon>
        <taxon>Viridiplantae</taxon>
        <taxon>Streptophyta</taxon>
        <taxon>Embryophyta</taxon>
        <taxon>Tracheophyta</taxon>
        <taxon>Spermatophyta</taxon>
        <taxon>Magnoliopsida</taxon>
        <taxon>Liliopsida</taxon>
        <taxon>Asparagales</taxon>
        <taxon>Orchidaceae</taxon>
        <taxon>Apostasioideae</taxon>
        <taxon>Apostasia</taxon>
    </lineage>
</organism>
<protein>
    <submittedName>
        <fullName evidence="2">Uncharacterized protein</fullName>
    </submittedName>
</protein>
<gene>
    <name evidence="2" type="ORF">AXF42_Ash010350</name>
</gene>